<keyword evidence="2" id="KW-1185">Reference proteome</keyword>
<reference evidence="1 2" key="3">
    <citation type="journal article" date="2010" name="BMC Genomics">
        <title>Transcriptome sequencing and comparative analysis of cucumber flowers with different sex types.</title>
        <authorList>
            <person name="Guo S."/>
            <person name="Zheng Y."/>
            <person name="Joung J.G."/>
            <person name="Liu S."/>
            <person name="Zhang Z."/>
            <person name="Crasta O.R."/>
            <person name="Sobral B.W."/>
            <person name="Xu Y."/>
            <person name="Huang S."/>
            <person name="Fei Z."/>
        </authorList>
    </citation>
    <scope>NUCLEOTIDE SEQUENCE [LARGE SCALE GENOMIC DNA]</scope>
    <source>
        <strain evidence="2">cv. 9930</strain>
    </source>
</reference>
<gene>
    <name evidence="1" type="ORF">Csa_4G639910</name>
</gene>
<reference evidence="1 2" key="1">
    <citation type="journal article" date="2009" name="Nat. Genet.">
        <title>The genome of the cucumber, Cucumis sativus L.</title>
        <authorList>
            <person name="Huang S."/>
            <person name="Li R."/>
            <person name="Zhang Z."/>
            <person name="Li L."/>
            <person name="Gu X."/>
            <person name="Fan W."/>
            <person name="Lucas W.J."/>
            <person name="Wang X."/>
            <person name="Xie B."/>
            <person name="Ni P."/>
            <person name="Ren Y."/>
            <person name="Zhu H."/>
            <person name="Li J."/>
            <person name="Lin K."/>
            <person name="Jin W."/>
            <person name="Fei Z."/>
            <person name="Li G."/>
            <person name="Staub J."/>
            <person name="Kilian A."/>
            <person name="van der Vossen E.A."/>
            <person name="Wu Y."/>
            <person name="Guo J."/>
            <person name="He J."/>
            <person name="Jia Z."/>
            <person name="Ren Y."/>
            <person name="Tian G."/>
            <person name="Lu Y."/>
            <person name="Ruan J."/>
            <person name="Qian W."/>
            <person name="Wang M."/>
            <person name="Huang Q."/>
            <person name="Li B."/>
            <person name="Xuan Z."/>
            <person name="Cao J."/>
            <person name="Asan"/>
            <person name="Wu Z."/>
            <person name="Zhang J."/>
            <person name="Cai Q."/>
            <person name="Bai Y."/>
            <person name="Zhao B."/>
            <person name="Han Y."/>
            <person name="Li Y."/>
            <person name="Li X."/>
            <person name="Wang S."/>
            <person name="Shi Q."/>
            <person name="Liu S."/>
            <person name="Cho W.K."/>
            <person name="Kim J.Y."/>
            <person name="Xu Y."/>
            <person name="Heller-Uszynska K."/>
            <person name="Miao H."/>
            <person name="Cheng Z."/>
            <person name="Zhang S."/>
            <person name="Wu J."/>
            <person name="Yang Y."/>
            <person name="Kang H."/>
            <person name="Li M."/>
            <person name="Liang H."/>
            <person name="Ren X."/>
            <person name="Shi Z."/>
            <person name="Wen M."/>
            <person name="Jian M."/>
            <person name="Yang H."/>
            <person name="Zhang G."/>
            <person name="Yang Z."/>
            <person name="Chen R."/>
            <person name="Liu S."/>
            <person name="Li J."/>
            <person name="Ma L."/>
            <person name="Liu H."/>
            <person name="Zhou Y."/>
            <person name="Zhao J."/>
            <person name="Fang X."/>
            <person name="Li G."/>
            <person name="Fang L."/>
            <person name="Li Y."/>
            <person name="Liu D."/>
            <person name="Zheng H."/>
            <person name="Zhang Y."/>
            <person name="Qin N."/>
            <person name="Li Z."/>
            <person name="Yang G."/>
            <person name="Yang S."/>
            <person name="Bolund L."/>
            <person name="Kristiansen K."/>
            <person name="Zheng H."/>
            <person name="Li S."/>
            <person name="Zhang X."/>
            <person name="Yang H."/>
            <person name="Wang J."/>
            <person name="Sun R."/>
            <person name="Zhang B."/>
            <person name="Jiang S."/>
            <person name="Wang J."/>
            <person name="Du Y."/>
            <person name="Li S."/>
        </authorList>
    </citation>
    <scope>NUCLEOTIDE SEQUENCE [LARGE SCALE GENOMIC DNA]</scope>
    <source>
        <strain evidence="2">cv. 9930</strain>
    </source>
</reference>
<sequence length="101" mass="11661">MIVVRNLTEKGAKFKVFFFTLDGEYNEPFDSPAVSTWQQSTAEEETKLERRTVGILIQIRHRLKLGKPRKGSWCNRGEFLSLIMLGLGTLIEAYQDQMHNT</sequence>
<proteinExistence type="predicted"/>
<organism evidence="1 2">
    <name type="scientific">Cucumis sativus</name>
    <name type="common">Cucumber</name>
    <dbReference type="NCBI Taxonomy" id="3659"/>
    <lineage>
        <taxon>Eukaryota</taxon>
        <taxon>Viridiplantae</taxon>
        <taxon>Streptophyta</taxon>
        <taxon>Embryophyta</taxon>
        <taxon>Tracheophyta</taxon>
        <taxon>Spermatophyta</taxon>
        <taxon>Magnoliopsida</taxon>
        <taxon>eudicotyledons</taxon>
        <taxon>Gunneridae</taxon>
        <taxon>Pentapetalae</taxon>
        <taxon>rosids</taxon>
        <taxon>fabids</taxon>
        <taxon>Cucurbitales</taxon>
        <taxon>Cucurbitaceae</taxon>
        <taxon>Benincaseae</taxon>
        <taxon>Cucumis</taxon>
    </lineage>
</organism>
<reference evidence="1 2" key="2">
    <citation type="journal article" date="2009" name="PLoS ONE">
        <title>An integrated genetic and cytogenetic map of the cucumber genome.</title>
        <authorList>
            <person name="Ren Y."/>
            <person name="Zhang Z."/>
            <person name="Liu J."/>
            <person name="Staub J.E."/>
            <person name="Han Y."/>
            <person name="Cheng Z."/>
            <person name="Li X."/>
            <person name="Lu J."/>
            <person name="Miao H."/>
            <person name="Kang H."/>
            <person name="Xie B."/>
            <person name="Gu X."/>
            <person name="Wang X."/>
            <person name="Du Y."/>
            <person name="Jin W."/>
            <person name="Huang S."/>
        </authorList>
    </citation>
    <scope>NUCLEOTIDE SEQUENCE [LARGE SCALE GENOMIC DNA]</scope>
    <source>
        <strain evidence="2">cv. 9930</strain>
    </source>
</reference>
<protein>
    <submittedName>
        <fullName evidence="1">Uncharacterized protein</fullName>
    </submittedName>
</protein>
<accession>A0A0A0L2E0</accession>
<dbReference type="Proteomes" id="UP000029981">
    <property type="component" value="Chromosome 4"/>
</dbReference>
<evidence type="ECO:0000313" key="2">
    <source>
        <dbReference type="Proteomes" id="UP000029981"/>
    </source>
</evidence>
<reference evidence="1 2" key="4">
    <citation type="journal article" date="2011" name="BMC Genomics">
        <title>RNA-Seq improves annotation of protein-coding genes in the cucumber genome.</title>
        <authorList>
            <person name="Li Z."/>
            <person name="Zhang Z."/>
            <person name="Yan P."/>
            <person name="Huang S."/>
            <person name="Fei Z."/>
            <person name="Lin K."/>
        </authorList>
    </citation>
    <scope>NUCLEOTIDE SEQUENCE [LARGE SCALE GENOMIC DNA]</scope>
    <source>
        <strain evidence="2">cv. 9930</strain>
    </source>
</reference>
<evidence type="ECO:0000313" key="1">
    <source>
        <dbReference type="EMBL" id="KGN55204.1"/>
    </source>
</evidence>
<dbReference type="AlphaFoldDB" id="A0A0A0L2E0"/>
<dbReference type="Gramene" id="KGN55204">
    <property type="protein sequence ID" value="KGN55204"/>
    <property type="gene ID" value="Csa_4G639910"/>
</dbReference>
<name>A0A0A0L2E0_CUCSA</name>
<dbReference type="EMBL" id="CM002925">
    <property type="protein sequence ID" value="KGN55204.1"/>
    <property type="molecule type" value="Genomic_DNA"/>
</dbReference>